<dbReference type="SUPFAM" id="SSF55785">
    <property type="entry name" value="PYP-like sensor domain (PAS domain)"/>
    <property type="match status" value="1"/>
</dbReference>
<evidence type="ECO:0000259" key="3">
    <source>
        <dbReference type="PROSITE" id="PS50125"/>
    </source>
</evidence>
<sequence length="1682" mass="189564">MNDIPQLDGGIVINHLNNITGELKSLDDINSAANQKKNLIDLKSYQGALMLLFNEMAQTNIYYVPYWMLQYVVPIVQLLIIIISPFIFEIWDENDKIGAIVRKTTSLLSFSPKSQTNSFDVVATIIISVIYLFVGLWFCIIPVVYLNIHQYPKFALYISVILSQVVTPFFVILLSSNISLIFTTLNELTNGSNLFFILLFIIIFILVIIGHTFLASMNGFLISPNPSPISSFKGIHPGFVVTSASCYIILIKVSHLFEQWSMIIVMVVHIALNVYFLYDTFQFPFVRFGAHVLAASLYTATIIGHILNIIAIIGIEIPTLIRVVVPYAFFIIGLISYFFVFKVIRHRIVTILSYTETQTDHDRREYYDSLNIKSSSTFEKMCRIGMSTLAPLYIDWTFPIYAGEMTGNFSGMISSALFVTFFPGEQQAASYFIEQISKQPMSSFHDRFILYRIKSTYLRRFSSDSEESTAAYCEATKSSENTLTYIREFWLKVATHPENASMRDLETIGRLVVATKRKWKIGLEQYPNDSRFPNGYSQFLLESIVDPENGVFMKLKSGHLQKGFNADIDPIFRAFGIARPFIFRDKICDRHGNIKRNAFEITSGTTVTISTTAMEKLEEDLDSGIIDKMIAELYHWPNLRKSFKRATSNYKPRFQSVGVVVTIIGVLAYIVAIIILLSIILPIFDEVVEYFDRIQSATTLRSNIALGKIAMMMNWARQIGILFTEDSFENYFPLEILQEPAEIPIYSLLEQVSKSMASIVGKYVDFSKSFNLFMATSGNTTLDVKLFSDEVVHRNVCNSSGVIAFEQLISLKNAISLLVTAYYEVAYTDIQYKGFATSREFCQLDELMRSITLAIDQGITLTRQSLINALDSNHQLLIIFSVVFIIIFTLVFFLMFHMILLIYYLDAKNMFNCILSLDPAAAKQGSELVVMTTDSNEQTDVIHATDNMSTYEILMIVLNIFFALAMAVCACVFFITTLKTDENSINFVDWSISGSKRISLAYEAFSQLTEAVILREQPARFTDFSTALKKGYAYLDDLIKCENDFFNGDNGIKNRFNKIDELHTADQCKTPEVSNSNHDFYGCLGIDQLLSTYVLYGKNVDAKYNINSTEYMDFFHMSVSELSIRMKESEELVSGYMMSKINSQKSINVAMVVLFLFVMIGLIFSINRNSKRLKIMTKMAFILFRRIPPPAIANCQKLKEIIIGPEKNSSGQSEIAQQVIFDSLPTAVLAVARDETIEAMNQKSKNLFGFLSGQIVGQKLECLIHKVDESTLNPNEEVSEEDAGSIRLYSFLTNMTASNATIYVHCHCSDDSNIRCEASLFPVTDFNGVVSNFILFLKETKDNLVMEANLKEAKEEVTRLMNQLIPSDVQGFIRGDRKNFSFLSKTVTVVAIQIYGFFDSMKKNGHKNFLKDVYKILQHLENGCIQFPPMMKQRQFTDIFIALGGLFNVTDDAKIHAQAAIQYATQMIEDTVSTENHFTYDFRIKVGIATGGPLICGLVGEEIKEFDAAGQLISDAIILAENATPSRILVSQETKDLLSDMNFENGTMIEGRIQSYWVPNFVEARMQMPTAASGSFIAHKSIAKISDPGIKTASILSQIEGISEDDDGAHLNEAANAPSTTSVNNSENTNTKDDLPLSTSEAGTNEKLGYKPRVPSKVDINEQSIKPDDNILSKEKLIMTLK</sequence>
<dbReference type="Gene3D" id="3.30.70.1230">
    <property type="entry name" value="Nucleotide cyclase"/>
    <property type="match status" value="1"/>
</dbReference>
<accession>A0A1J4KUK1</accession>
<dbReference type="Pfam" id="PF13426">
    <property type="entry name" value="PAS_9"/>
    <property type="match status" value="1"/>
</dbReference>
<feature type="transmembrane region" description="Helical" evidence="2">
    <location>
        <begin position="953"/>
        <end position="975"/>
    </location>
</feature>
<feature type="transmembrane region" description="Helical" evidence="2">
    <location>
        <begin position="260"/>
        <end position="278"/>
    </location>
</feature>
<dbReference type="InterPro" id="IPR035965">
    <property type="entry name" value="PAS-like_dom_sf"/>
</dbReference>
<feature type="transmembrane region" description="Helical" evidence="2">
    <location>
        <begin position="657"/>
        <end position="684"/>
    </location>
</feature>
<evidence type="ECO:0000313" key="5">
    <source>
        <dbReference type="Proteomes" id="UP000179807"/>
    </source>
</evidence>
<keyword evidence="2" id="KW-0472">Membrane</keyword>
<feature type="transmembrane region" description="Helical" evidence="2">
    <location>
        <begin position="234"/>
        <end position="253"/>
    </location>
</feature>
<proteinExistence type="predicted"/>
<dbReference type="GeneID" id="94832611"/>
<feature type="transmembrane region" description="Helical" evidence="2">
    <location>
        <begin position="68"/>
        <end position="88"/>
    </location>
</feature>
<evidence type="ECO:0000313" key="4">
    <source>
        <dbReference type="EMBL" id="OHT14947.1"/>
    </source>
</evidence>
<dbReference type="GO" id="GO:0070482">
    <property type="term" value="P:response to oxygen levels"/>
    <property type="evidence" value="ECO:0007669"/>
    <property type="project" value="TreeGrafter"/>
</dbReference>
<dbReference type="GO" id="GO:0004383">
    <property type="term" value="F:guanylate cyclase activity"/>
    <property type="evidence" value="ECO:0007669"/>
    <property type="project" value="TreeGrafter"/>
</dbReference>
<feature type="transmembrane region" description="Helical" evidence="2">
    <location>
        <begin position="320"/>
        <end position="340"/>
    </location>
</feature>
<dbReference type="PROSITE" id="PS50125">
    <property type="entry name" value="GUANYLATE_CYCLASE_2"/>
    <property type="match status" value="1"/>
</dbReference>
<keyword evidence="5" id="KW-1185">Reference proteome</keyword>
<feature type="compositionally biased region" description="Low complexity" evidence="1">
    <location>
        <begin position="1619"/>
        <end position="1629"/>
    </location>
</feature>
<dbReference type="RefSeq" id="XP_068368083.1">
    <property type="nucleotide sequence ID" value="XM_068497907.1"/>
</dbReference>
<feature type="transmembrane region" description="Helical" evidence="2">
    <location>
        <begin position="154"/>
        <end position="182"/>
    </location>
</feature>
<dbReference type="EMBL" id="MLAK01000292">
    <property type="protein sequence ID" value="OHT14947.1"/>
    <property type="molecule type" value="Genomic_DNA"/>
</dbReference>
<evidence type="ECO:0000256" key="2">
    <source>
        <dbReference type="SAM" id="Phobius"/>
    </source>
</evidence>
<keyword evidence="2" id="KW-1133">Transmembrane helix</keyword>
<feature type="transmembrane region" description="Helical" evidence="2">
    <location>
        <begin position="121"/>
        <end position="148"/>
    </location>
</feature>
<evidence type="ECO:0000256" key="1">
    <source>
        <dbReference type="SAM" id="MobiDB-lite"/>
    </source>
</evidence>
<feature type="transmembrane region" description="Helical" evidence="2">
    <location>
        <begin position="290"/>
        <end position="313"/>
    </location>
</feature>
<organism evidence="4 5">
    <name type="scientific">Tritrichomonas foetus</name>
    <dbReference type="NCBI Taxonomy" id="1144522"/>
    <lineage>
        <taxon>Eukaryota</taxon>
        <taxon>Metamonada</taxon>
        <taxon>Parabasalia</taxon>
        <taxon>Tritrichomonadida</taxon>
        <taxon>Tritrichomonadidae</taxon>
        <taxon>Tritrichomonas</taxon>
    </lineage>
</organism>
<dbReference type="Pfam" id="PF00211">
    <property type="entry name" value="Guanylate_cyc"/>
    <property type="match status" value="1"/>
</dbReference>
<dbReference type="VEuPathDB" id="TrichDB:TRFO_14594"/>
<feature type="transmembrane region" description="Helical" evidence="2">
    <location>
        <begin position="876"/>
        <end position="905"/>
    </location>
</feature>
<dbReference type="OrthoDB" id="6147412at2759"/>
<name>A0A1J4KUK1_9EUKA</name>
<protein>
    <recommendedName>
        <fullName evidence="3">Guanylate cyclase domain-containing protein</fullName>
    </recommendedName>
</protein>
<feature type="region of interest" description="Disordered" evidence="1">
    <location>
        <begin position="1608"/>
        <end position="1654"/>
    </location>
</feature>
<dbReference type="CDD" id="cd07302">
    <property type="entry name" value="CHD"/>
    <property type="match status" value="1"/>
</dbReference>
<dbReference type="InterPro" id="IPR001054">
    <property type="entry name" value="A/G_cyclase"/>
</dbReference>
<dbReference type="InterPro" id="IPR029787">
    <property type="entry name" value="Nucleotide_cyclase"/>
</dbReference>
<dbReference type="Gene3D" id="3.30.450.20">
    <property type="entry name" value="PAS domain"/>
    <property type="match status" value="1"/>
</dbReference>
<feature type="domain" description="Guanylate cyclase" evidence="3">
    <location>
        <begin position="1363"/>
        <end position="1520"/>
    </location>
</feature>
<reference evidence="4" key="1">
    <citation type="submission" date="2016-10" db="EMBL/GenBank/DDBJ databases">
        <authorList>
            <person name="Benchimol M."/>
            <person name="Almeida L.G."/>
            <person name="Vasconcelos A.T."/>
            <person name="Perreira-Neves A."/>
            <person name="Rosa I.A."/>
            <person name="Tasca T."/>
            <person name="Bogo M.R."/>
            <person name="de Souza W."/>
        </authorList>
    </citation>
    <scope>NUCLEOTIDE SEQUENCE [LARGE SCALE GENOMIC DNA]</scope>
    <source>
        <strain evidence="4">K</strain>
    </source>
</reference>
<dbReference type="PANTHER" id="PTHR45655">
    <property type="entry name" value="GUANYLATE CYCLASE SOLUBLE SUBUNIT BETA-2"/>
    <property type="match status" value="1"/>
</dbReference>
<dbReference type="GO" id="GO:0008074">
    <property type="term" value="C:guanylate cyclase complex, soluble"/>
    <property type="evidence" value="ECO:0007669"/>
    <property type="project" value="TreeGrafter"/>
</dbReference>
<dbReference type="SUPFAM" id="SSF55073">
    <property type="entry name" value="Nucleotide cyclase"/>
    <property type="match status" value="1"/>
</dbReference>
<comment type="caution">
    <text evidence="4">The sequence shown here is derived from an EMBL/GenBank/DDBJ whole genome shotgun (WGS) entry which is preliminary data.</text>
</comment>
<dbReference type="Proteomes" id="UP000179807">
    <property type="component" value="Unassembled WGS sequence"/>
</dbReference>
<feature type="transmembrane region" description="Helical" evidence="2">
    <location>
        <begin position="194"/>
        <end position="214"/>
    </location>
</feature>
<dbReference type="GO" id="GO:0019934">
    <property type="term" value="P:cGMP-mediated signaling"/>
    <property type="evidence" value="ECO:0007669"/>
    <property type="project" value="TreeGrafter"/>
</dbReference>
<gene>
    <name evidence="4" type="ORF">TRFO_14594</name>
</gene>
<dbReference type="PANTHER" id="PTHR45655:SF13">
    <property type="entry name" value="SOLUBLE GUANYLATE CYCLASE GCY-32-RELATED"/>
    <property type="match status" value="1"/>
</dbReference>
<feature type="transmembrane region" description="Helical" evidence="2">
    <location>
        <begin position="1147"/>
        <end position="1166"/>
    </location>
</feature>
<keyword evidence="2" id="KW-0812">Transmembrane</keyword>
<dbReference type="InterPro" id="IPR000014">
    <property type="entry name" value="PAS"/>
</dbReference>